<keyword evidence="1" id="KW-1208">Phospholipid metabolism</keyword>
<evidence type="ECO:0000313" key="3">
    <source>
        <dbReference type="EMBL" id="GFP99575.1"/>
    </source>
</evidence>
<dbReference type="InterPro" id="IPR004277">
    <property type="entry name" value="PSS"/>
</dbReference>
<keyword evidence="1" id="KW-0472">Membrane</keyword>
<protein>
    <recommendedName>
        <fullName evidence="1">CDP-diacylglycerol--serine O-phosphatidyltransferase</fullName>
        <ecNumber evidence="1">2.7.8.8</ecNumber>
    </recommendedName>
    <alternativeName>
        <fullName evidence="1">Phosphatidylserine synthase</fullName>
    </alternativeName>
</protein>
<dbReference type="Proteomes" id="UP000653305">
    <property type="component" value="Unassembled WGS sequence"/>
</dbReference>
<dbReference type="GO" id="GO:0106245">
    <property type="term" value="F:L-serine-phosphatidylethanolamine phosphatidyltransferase activity"/>
    <property type="evidence" value="ECO:0007669"/>
    <property type="project" value="InterPro"/>
</dbReference>
<reference evidence="3" key="1">
    <citation type="submission" date="2020-07" db="EMBL/GenBank/DDBJ databases">
        <title>Ethylene signaling mediates host invasion by parasitic plants.</title>
        <authorList>
            <person name="Yoshida S."/>
        </authorList>
    </citation>
    <scope>NUCLEOTIDE SEQUENCE</scope>
    <source>
        <strain evidence="3">Okayama</strain>
    </source>
</reference>
<dbReference type="GO" id="GO:0006646">
    <property type="term" value="P:phosphatidylethanolamine biosynthetic process"/>
    <property type="evidence" value="ECO:0007669"/>
    <property type="project" value="UniProtKB-UniPathway"/>
</dbReference>
<evidence type="ECO:0000313" key="4">
    <source>
        <dbReference type="Proteomes" id="UP000653305"/>
    </source>
</evidence>
<sequence>MSTTSSPGIHRPDLPSRPDPPFSFLRPPRLRFKLPSFTLPSPMTVSSIILLTYFIFVSAIVYDVIVEPPGIGSTQDRFTGAVKPVVFLPGRVNGQYIIEGLSSGFMFMLGGVGIVLLDLALDKNWAKSVKVSYASAGVAFVVIYIERGHKRRDDAWQFMKFLHPDLDIGKNLEETLFDKFVVAHILGWWGKAIMIRNQPLLWLLSIGFKLMELTFRHMLPDFNECWWDSIALDVLICNWFGIWAGMRTVRYFDGKTYEWVGISQQPNIMSKSDYEEFKEWIGSKESRRRMGYARWTLEK</sequence>
<keyword evidence="1" id="KW-0443">Lipid metabolism</keyword>
<accession>A0A830CX24</accession>
<dbReference type="Pfam" id="PF03034">
    <property type="entry name" value="PSS"/>
    <property type="match status" value="1"/>
</dbReference>
<comment type="catalytic activity">
    <reaction evidence="1">
        <text>a CDP-1,2-diacyl-sn-glycerol + L-serine = a 1,2-diacyl-sn-glycero-3-phospho-L-serine + CMP + H(+)</text>
        <dbReference type="Rhea" id="RHEA:16913"/>
        <dbReference type="ChEBI" id="CHEBI:15378"/>
        <dbReference type="ChEBI" id="CHEBI:33384"/>
        <dbReference type="ChEBI" id="CHEBI:57262"/>
        <dbReference type="ChEBI" id="CHEBI:58332"/>
        <dbReference type="ChEBI" id="CHEBI:60377"/>
        <dbReference type="EC" id="2.7.8.8"/>
    </reaction>
</comment>
<keyword evidence="1" id="KW-0444">Lipid biosynthesis</keyword>
<dbReference type="OrthoDB" id="10256333at2759"/>
<dbReference type="GO" id="GO:0006659">
    <property type="term" value="P:phosphatidylserine biosynthetic process"/>
    <property type="evidence" value="ECO:0007669"/>
    <property type="project" value="UniProtKB-UniRule"/>
</dbReference>
<evidence type="ECO:0000256" key="2">
    <source>
        <dbReference type="SAM" id="MobiDB-lite"/>
    </source>
</evidence>
<dbReference type="EMBL" id="BMAC01000581">
    <property type="protein sequence ID" value="GFP99575.1"/>
    <property type="molecule type" value="Genomic_DNA"/>
</dbReference>
<comment type="caution">
    <text evidence="3">The sequence shown here is derived from an EMBL/GenBank/DDBJ whole genome shotgun (WGS) entry which is preliminary data.</text>
</comment>
<dbReference type="GO" id="GO:0003882">
    <property type="term" value="F:CDP-diacylglycerol-serine O-phosphatidyltransferase activity"/>
    <property type="evidence" value="ECO:0007669"/>
    <property type="project" value="UniProtKB-UniRule"/>
</dbReference>
<comment type="similarity">
    <text evidence="1">Belongs to the CDP-alcohol phosphatidyltransferase class-I family.</text>
</comment>
<dbReference type="PANTHER" id="PTHR13160">
    <property type="entry name" value="OLIGOSACCHARYLTRANSFERASE COMPLEX SUBUNIT OSTC"/>
    <property type="match status" value="1"/>
</dbReference>
<dbReference type="GO" id="GO:0008250">
    <property type="term" value="C:oligosaccharyltransferase complex"/>
    <property type="evidence" value="ECO:0007669"/>
    <property type="project" value="InterPro"/>
</dbReference>
<keyword evidence="1" id="KW-0594">Phospholipid biosynthesis</keyword>
<keyword evidence="4" id="KW-1185">Reference proteome</keyword>
<dbReference type="InterPro" id="IPR042416">
    <property type="entry name" value="OSTC"/>
</dbReference>
<keyword evidence="1 3" id="KW-0808">Transferase</keyword>
<dbReference type="UniPathway" id="UPA00558">
    <property type="reaction ID" value="UER00615"/>
</dbReference>
<comment type="function">
    <text evidence="1">Catalyzes a base-exchange reaction in which the polar head group of phosphatidylethanolamine (PE) is replaced by L-serine.</text>
</comment>
<feature type="transmembrane region" description="Helical" evidence="1">
    <location>
        <begin position="43"/>
        <end position="65"/>
    </location>
</feature>
<evidence type="ECO:0000256" key="1">
    <source>
        <dbReference type="RuleBase" id="RU368094"/>
    </source>
</evidence>
<keyword evidence="1" id="KW-0256">Endoplasmic reticulum</keyword>
<comment type="pathway">
    <text evidence="1">Phospholipid metabolism; phosphatidylethanolamine biosynthesis; phosphatidylethanolamine from CDP-diacylglycerol: step 1/2.</text>
</comment>
<comment type="subcellular location">
    <subcellularLocation>
        <location evidence="1">Endoplasmic reticulum membrane</location>
        <topology evidence="1">Multi-pass membrane protein</topology>
    </subcellularLocation>
</comment>
<organism evidence="3 4">
    <name type="scientific">Phtheirospermum japonicum</name>
    <dbReference type="NCBI Taxonomy" id="374723"/>
    <lineage>
        <taxon>Eukaryota</taxon>
        <taxon>Viridiplantae</taxon>
        <taxon>Streptophyta</taxon>
        <taxon>Embryophyta</taxon>
        <taxon>Tracheophyta</taxon>
        <taxon>Spermatophyta</taxon>
        <taxon>Magnoliopsida</taxon>
        <taxon>eudicotyledons</taxon>
        <taxon>Gunneridae</taxon>
        <taxon>Pentapetalae</taxon>
        <taxon>asterids</taxon>
        <taxon>lamiids</taxon>
        <taxon>Lamiales</taxon>
        <taxon>Orobanchaceae</taxon>
        <taxon>Orobanchaceae incertae sedis</taxon>
        <taxon>Phtheirospermum</taxon>
    </lineage>
</organism>
<proteinExistence type="inferred from homology"/>
<dbReference type="PANTHER" id="PTHR13160:SF4">
    <property type="entry name" value="OLIGOSACCHARYLTRANSFERASE COMPLEX SUBUNIT OSTC"/>
    <property type="match status" value="1"/>
</dbReference>
<feature type="transmembrane region" description="Helical" evidence="1">
    <location>
        <begin position="96"/>
        <end position="117"/>
    </location>
</feature>
<keyword evidence="1" id="KW-1133">Transmembrane helix</keyword>
<feature type="region of interest" description="Disordered" evidence="2">
    <location>
        <begin position="1"/>
        <end position="21"/>
    </location>
</feature>
<comment type="caution">
    <text evidence="1">Lacks conserved residue(s) required for the propagation of feature annotation.</text>
</comment>
<dbReference type="AlphaFoldDB" id="A0A830CX24"/>
<gene>
    <name evidence="3" type="ORF">PHJA_002101600</name>
</gene>
<name>A0A830CX24_9LAMI</name>
<keyword evidence="1" id="KW-0812">Transmembrane</keyword>
<dbReference type="EC" id="2.7.8.8" evidence="1"/>